<dbReference type="GO" id="GO:0020002">
    <property type="term" value="C:host cell plasma membrane"/>
    <property type="evidence" value="ECO:0007669"/>
    <property type="project" value="UniProtKB-SubCell"/>
</dbReference>
<keyword evidence="8" id="KW-0472">Membrane</keyword>
<evidence type="ECO:0000256" key="8">
    <source>
        <dbReference type="ARBA" id="ARBA00023136"/>
    </source>
</evidence>
<dbReference type="Proteomes" id="UP000501328">
    <property type="component" value="Segment"/>
</dbReference>
<keyword evidence="10" id="KW-1185">Reference proteome</keyword>
<dbReference type="Pfam" id="PF06389">
    <property type="entry name" value="Filo_VP24"/>
    <property type="match status" value="1"/>
</dbReference>
<dbReference type="RefSeq" id="YP_010087188.1">
    <property type="nucleotide sequence ID" value="NC_055510.1"/>
</dbReference>
<sequence>MAKYSSRYNLTPINQQVTEIDQLQTLVIWKRTPTVGGWEVQWGSFKFDVPNSGMALLHHLKSTYVVPEWIQTRALFSHLFQNANAAIIEPHLALRVLIGVALKDQELQQALLPGLKSVLHMISEWLLLENSSTIFISSSVVGEYITSQMIRSVHRGICFFFSKLFKLHVVNDQGKASSLEIIMTGQQVIITRVNMGFLIEVRAINASGRENESVVQNPIQFGLIVESVLREHCPPDNTGPLNLTQYVNSRLAI</sequence>
<keyword evidence="6" id="KW-0946">Virion</keyword>
<accession>A0A3Q8U7A7</accession>
<dbReference type="GO" id="GO:0055036">
    <property type="term" value="C:virion membrane"/>
    <property type="evidence" value="ECO:0007669"/>
    <property type="project" value="UniProtKB-SubCell"/>
</dbReference>
<protein>
    <recommendedName>
        <fullName evidence="4">Membrane-associated protein VP24</fullName>
    </recommendedName>
</protein>
<evidence type="ECO:0000313" key="10">
    <source>
        <dbReference type="Proteomes" id="UP000501328"/>
    </source>
</evidence>
<comment type="similarity">
    <text evidence="3">Belongs to the filoviridae membrane-associated protein VP24 family.</text>
</comment>
<evidence type="ECO:0000256" key="4">
    <source>
        <dbReference type="ARBA" id="ARBA00013875"/>
    </source>
</evidence>
<evidence type="ECO:0000256" key="2">
    <source>
        <dbReference type="ARBA" id="ARBA00004650"/>
    </source>
</evidence>
<dbReference type="GO" id="GO:0016020">
    <property type="term" value="C:membrane"/>
    <property type="evidence" value="ECO:0007669"/>
    <property type="project" value="InterPro"/>
</dbReference>
<evidence type="ECO:0000256" key="3">
    <source>
        <dbReference type="ARBA" id="ARBA00006713"/>
    </source>
</evidence>
<evidence type="ECO:0000256" key="6">
    <source>
        <dbReference type="ARBA" id="ARBA00022844"/>
    </source>
</evidence>
<proteinExistence type="inferred from homology"/>
<gene>
    <name evidence="9" type="primary">VP24</name>
</gene>
<dbReference type="GO" id="GO:0016032">
    <property type="term" value="P:viral process"/>
    <property type="evidence" value="ECO:0007669"/>
    <property type="project" value="InterPro"/>
</dbReference>
<dbReference type="GO" id="GO:0005198">
    <property type="term" value="F:structural molecule activity"/>
    <property type="evidence" value="ECO:0007669"/>
    <property type="project" value="InterPro"/>
</dbReference>
<organism evidence="9 10">
    <name type="scientific">Dianlovirus menglaense</name>
    <dbReference type="NCBI Taxonomy" id="3052181"/>
    <lineage>
        <taxon>Viruses</taxon>
        <taxon>Riboviria</taxon>
        <taxon>Orthornavirae</taxon>
        <taxon>Negarnaviricota</taxon>
        <taxon>Haploviricotina</taxon>
        <taxon>Monjiviricetes</taxon>
        <taxon>Mononegavirales</taxon>
        <taxon>Filoviridae</taxon>
        <taxon>Dianlovirus</taxon>
    </lineage>
</organism>
<keyword evidence="7" id="KW-1043">Host membrane</keyword>
<keyword evidence="5" id="KW-1032">Host cell membrane</keyword>
<dbReference type="EMBL" id="KX371887">
    <property type="protein sequence ID" value="AZL87828.1"/>
    <property type="molecule type" value="Viral_cRNA"/>
</dbReference>
<evidence type="ECO:0000256" key="5">
    <source>
        <dbReference type="ARBA" id="ARBA00022511"/>
    </source>
</evidence>
<evidence type="ECO:0000256" key="7">
    <source>
        <dbReference type="ARBA" id="ARBA00022870"/>
    </source>
</evidence>
<dbReference type="KEGG" id="vg:65102441"/>
<reference evidence="9 10" key="1">
    <citation type="journal article" date="2017" name="Emerg. Infect. Dis.">
        <title>Genetically Diverse Filoviruses in Rousettus and Eonycteris spp. Bats, China, 2009 and 2015.</title>
        <authorList>
            <person name="Yang X.L."/>
            <person name="Zhang Y.Z."/>
            <person name="Jiang R.D."/>
            <person name="Guo H."/>
            <person name="Zhang W."/>
            <person name="Li B."/>
            <person name="Wang N."/>
            <person name="Wang L."/>
            <person name="Waruhiu C."/>
            <person name="Zhou J.H."/>
            <person name="Li S.Y."/>
            <person name="Daszak P."/>
            <person name="Wang L.F."/>
            <person name="Shi Z.L."/>
        </authorList>
    </citation>
    <scope>NUCLEOTIDE SEQUENCE [LARGE SCALE GENOMIC DNA]</scope>
    <source>
        <strain evidence="9">Rousettus-wt/CHN/2015/Sharen-Bat9447-1</strain>
    </source>
</reference>
<dbReference type="GeneID" id="65102441"/>
<dbReference type="InterPro" id="IPR009433">
    <property type="entry name" value="Filo_VP24"/>
</dbReference>
<name>A0A3Q8U7A7_9MONO</name>
<evidence type="ECO:0000256" key="1">
    <source>
        <dbReference type="ARBA" id="ARBA00004501"/>
    </source>
</evidence>
<comment type="subcellular location">
    <subcellularLocation>
        <location evidence="1">Host cell membrane</location>
        <topology evidence="1">Peripheral membrane protein</topology>
        <orientation evidence="1">Cytoplasmic side</orientation>
    </subcellularLocation>
    <subcellularLocation>
        <location evidence="2">Virion membrane</location>
        <topology evidence="2">Peripheral membrane protein</topology>
    </subcellularLocation>
</comment>
<evidence type="ECO:0000313" key="9">
    <source>
        <dbReference type="EMBL" id="AZL87828.1"/>
    </source>
</evidence>